<keyword evidence="4" id="KW-1185">Reference proteome</keyword>
<proteinExistence type="predicted"/>
<reference evidence="4" key="1">
    <citation type="journal article" date="2016" name="Genome Announc.">
        <title>Draft genome sequences of fungus Aspergillus calidoustus.</title>
        <authorList>
            <person name="Horn F."/>
            <person name="Linde J."/>
            <person name="Mattern D.J."/>
            <person name="Walther G."/>
            <person name="Guthke R."/>
            <person name="Scherlach K."/>
            <person name="Martin K."/>
            <person name="Brakhage A.A."/>
            <person name="Petzke L."/>
            <person name="Valiante V."/>
        </authorList>
    </citation>
    <scope>NUCLEOTIDE SEQUENCE [LARGE SCALE GENOMIC DNA]</scope>
    <source>
        <strain evidence="4">SF006504</strain>
    </source>
</reference>
<feature type="signal peptide" evidence="2">
    <location>
        <begin position="1"/>
        <end position="22"/>
    </location>
</feature>
<evidence type="ECO:0000313" key="3">
    <source>
        <dbReference type="EMBL" id="CEL07000.1"/>
    </source>
</evidence>
<dbReference type="Proteomes" id="UP000054771">
    <property type="component" value="Unassembled WGS sequence"/>
</dbReference>
<dbReference type="OrthoDB" id="4507314at2759"/>
<evidence type="ECO:0000313" key="4">
    <source>
        <dbReference type="Proteomes" id="UP000054771"/>
    </source>
</evidence>
<feature type="compositionally biased region" description="Low complexity" evidence="1">
    <location>
        <begin position="166"/>
        <end position="206"/>
    </location>
</feature>
<name>A0A0U5G9E4_ASPCI</name>
<organism evidence="3 4">
    <name type="scientific">Aspergillus calidoustus</name>
    <dbReference type="NCBI Taxonomy" id="454130"/>
    <lineage>
        <taxon>Eukaryota</taxon>
        <taxon>Fungi</taxon>
        <taxon>Dikarya</taxon>
        <taxon>Ascomycota</taxon>
        <taxon>Pezizomycotina</taxon>
        <taxon>Eurotiomycetes</taxon>
        <taxon>Eurotiomycetidae</taxon>
        <taxon>Eurotiales</taxon>
        <taxon>Aspergillaceae</taxon>
        <taxon>Aspergillus</taxon>
        <taxon>Aspergillus subgen. Nidulantes</taxon>
    </lineage>
</organism>
<evidence type="ECO:0000256" key="1">
    <source>
        <dbReference type="SAM" id="MobiDB-lite"/>
    </source>
</evidence>
<dbReference type="EMBL" id="CDMC01000008">
    <property type="protein sequence ID" value="CEL07000.1"/>
    <property type="molecule type" value="Genomic_DNA"/>
</dbReference>
<feature type="region of interest" description="Disordered" evidence="1">
    <location>
        <begin position="161"/>
        <end position="225"/>
    </location>
</feature>
<feature type="chain" id="PRO_5006857644" evidence="2">
    <location>
        <begin position="23"/>
        <end position="245"/>
    </location>
</feature>
<accession>A0A0U5G9E4</accession>
<protein>
    <submittedName>
        <fullName evidence="3">Uncharacterized protein</fullName>
    </submittedName>
</protein>
<keyword evidence="2" id="KW-0732">Signal</keyword>
<sequence>MKSLEIKTVGLAISFLVTAGAAQTTTAPPAATAPALLRPSSGEIITINQIYTVEWTPPPPGPLAIEVSGNRNGHVGQIHSLLPDTWTCTGYIINTECRKLNITIPEGATSYVWNLTKPSDLFRISYEYLNLNLAVYIDDVPRGELPEDAAPWYVSGQFSLVEPPRETTTTTTTTRTTTTTTTSATASESASESPSATSGEPSATSTDGGAITTETPTDAAVPQTPGSDSIWKLGLVFGIAFAGFF</sequence>
<dbReference type="AlphaFoldDB" id="A0A0U5G9E4"/>
<gene>
    <name evidence="3" type="ORF">ASPCAL10167</name>
</gene>
<evidence type="ECO:0000256" key="2">
    <source>
        <dbReference type="SAM" id="SignalP"/>
    </source>
</evidence>